<feature type="compositionally biased region" description="Polar residues" evidence="1">
    <location>
        <begin position="256"/>
        <end position="266"/>
    </location>
</feature>
<dbReference type="STRING" id="4999.A0A1Y1U9F8"/>
<feature type="region of interest" description="Disordered" evidence="1">
    <location>
        <begin position="1"/>
        <end position="347"/>
    </location>
</feature>
<dbReference type="EMBL" id="NBSH01000015">
    <property type="protein sequence ID" value="ORX34184.1"/>
    <property type="molecule type" value="Genomic_DNA"/>
</dbReference>
<protein>
    <submittedName>
        <fullName evidence="2">Uncharacterized protein</fullName>
    </submittedName>
</protein>
<gene>
    <name evidence="2" type="ORF">BD324DRAFT_168498</name>
</gene>
<evidence type="ECO:0000313" key="3">
    <source>
        <dbReference type="Proteomes" id="UP000193218"/>
    </source>
</evidence>
<feature type="compositionally biased region" description="Basic and acidic residues" evidence="1">
    <location>
        <begin position="280"/>
        <end position="296"/>
    </location>
</feature>
<feature type="compositionally biased region" description="Basic and acidic residues" evidence="1">
    <location>
        <begin position="198"/>
        <end position="207"/>
    </location>
</feature>
<sequence length="347" mass="38948">MASAGTKRPLSPHEDDRSRHGHGESSRSSHHDRKDKPKDWRDAFLDDEPRRRSKDHRVRSREGDYHRSRDDRDPRDERYRRDMDRRGGRYEDDRRGGGDRRGDMSRHYDRDYRGSRRDTTDHHREREHIGGEKVSSRRYGDTRDRRDHDDASVDREDGECVASQYTVESSLMSTTSRIEGSPEKKQHPLPASPSASRDVSKSPRDPRQASSSAQSMSRGNFKSVSIPTGPKGASFSSSMGGISNVFDRRDQRDVGPSNNSSGQSSVPEEPIVTLEEETDPEKILEERRRKREEIMARFKAKTMNAAPSQAASAMDSPSTGNGADSVTTAGMQTAERSGAATGTTTGE</sequence>
<dbReference type="Proteomes" id="UP000193218">
    <property type="component" value="Unassembled WGS sequence"/>
</dbReference>
<dbReference type="AlphaFoldDB" id="A0A1Y1U9F8"/>
<feature type="compositionally biased region" description="Low complexity" evidence="1">
    <location>
        <begin position="208"/>
        <end position="218"/>
    </location>
</feature>
<feature type="compositionally biased region" description="Polar residues" evidence="1">
    <location>
        <begin position="163"/>
        <end position="178"/>
    </location>
</feature>
<feature type="compositionally biased region" description="Basic and acidic residues" evidence="1">
    <location>
        <begin position="11"/>
        <end position="50"/>
    </location>
</feature>
<name>A0A1Y1U9F8_9TREE</name>
<evidence type="ECO:0000256" key="1">
    <source>
        <dbReference type="SAM" id="MobiDB-lite"/>
    </source>
</evidence>
<feature type="compositionally biased region" description="Polar residues" evidence="1">
    <location>
        <begin position="305"/>
        <end position="347"/>
    </location>
</feature>
<keyword evidence="3" id="KW-1185">Reference proteome</keyword>
<accession>A0A1Y1U9F8</accession>
<proteinExistence type="predicted"/>
<comment type="caution">
    <text evidence="2">The sequence shown here is derived from an EMBL/GenBank/DDBJ whole genome shotgun (WGS) entry which is preliminary data.</text>
</comment>
<reference evidence="2 3" key="1">
    <citation type="submission" date="2017-03" db="EMBL/GenBank/DDBJ databases">
        <title>Widespread Adenine N6-methylation of Active Genes in Fungi.</title>
        <authorList>
            <consortium name="DOE Joint Genome Institute"/>
            <person name="Mondo S.J."/>
            <person name="Dannebaum R.O."/>
            <person name="Kuo R.C."/>
            <person name="Louie K.B."/>
            <person name="Bewick A.J."/>
            <person name="Labutti K."/>
            <person name="Haridas S."/>
            <person name="Kuo A."/>
            <person name="Salamov A."/>
            <person name="Ahrendt S.R."/>
            <person name="Lau R."/>
            <person name="Bowen B.P."/>
            <person name="Lipzen A."/>
            <person name="Sullivan W."/>
            <person name="Andreopoulos W.B."/>
            <person name="Clum A."/>
            <person name="Lindquist E."/>
            <person name="Daum C."/>
            <person name="Northen T.R."/>
            <person name="Ramamoorthy G."/>
            <person name="Schmitz R.J."/>
            <person name="Gryganskyi A."/>
            <person name="Culley D."/>
            <person name="Magnuson J."/>
            <person name="James T.Y."/>
            <person name="O'Malley M.A."/>
            <person name="Stajich J.E."/>
            <person name="Spatafora J.W."/>
            <person name="Visel A."/>
            <person name="Grigoriev I.V."/>
        </authorList>
    </citation>
    <scope>NUCLEOTIDE SEQUENCE [LARGE SCALE GENOMIC DNA]</scope>
    <source>
        <strain evidence="2 3">NRRL Y-17943</strain>
    </source>
</reference>
<feature type="compositionally biased region" description="Basic and acidic residues" evidence="1">
    <location>
        <begin position="60"/>
        <end position="155"/>
    </location>
</feature>
<dbReference type="GeneID" id="33553888"/>
<dbReference type="RefSeq" id="XP_021868462.1">
    <property type="nucleotide sequence ID" value="XM_022012080.1"/>
</dbReference>
<dbReference type="InParanoid" id="A0A1Y1U9F8"/>
<evidence type="ECO:0000313" key="2">
    <source>
        <dbReference type="EMBL" id="ORX34184.1"/>
    </source>
</evidence>
<organism evidence="2 3">
    <name type="scientific">Kockovaella imperatae</name>
    <dbReference type="NCBI Taxonomy" id="4999"/>
    <lineage>
        <taxon>Eukaryota</taxon>
        <taxon>Fungi</taxon>
        <taxon>Dikarya</taxon>
        <taxon>Basidiomycota</taxon>
        <taxon>Agaricomycotina</taxon>
        <taxon>Tremellomycetes</taxon>
        <taxon>Tremellales</taxon>
        <taxon>Cuniculitremaceae</taxon>
        <taxon>Kockovaella</taxon>
    </lineage>
</organism>